<gene>
    <name evidence="9" type="primary">LOC114449769</name>
</gene>
<comment type="subcellular location">
    <subcellularLocation>
        <location evidence="1">Virion</location>
    </subcellularLocation>
</comment>
<evidence type="ECO:0000256" key="2">
    <source>
        <dbReference type="ARBA" id="ARBA00022659"/>
    </source>
</evidence>
<evidence type="ECO:0000256" key="3">
    <source>
        <dbReference type="ARBA" id="ARBA00022729"/>
    </source>
</evidence>
<feature type="domain" description="Sushi" evidence="7">
    <location>
        <begin position="25"/>
        <end position="84"/>
    </location>
</feature>
<dbReference type="SMART" id="SM00032">
    <property type="entry name" value="CCP"/>
    <property type="match status" value="2"/>
</dbReference>
<dbReference type="AlphaFoldDB" id="A0A6P7K283"/>
<evidence type="ECO:0000259" key="7">
    <source>
        <dbReference type="PROSITE" id="PS50923"/>
    </source>
</evidence>
<keyword evidence="4" id="KW-1015">Disulfide bond</keyword>
<evidence type="ECO:0000313" key="9">
    <source>
        <dbReference type="RefSeq" id="XP_028283405.1"/>
    </source>
</evidence>
<evidence type="ECO:0000256" key="6">
    <source>
        <dbReference type="SAM" id="SignalP"/>
    </source>
</evidence>
<dbReference type="SUPFAM" id="SSF57535">
    <property type="entry name" value="Complement control module/SCR domain"/>
    <property type="match status" value="2"/>
</dbReference>
<protein>
    <submittedName>
        <fullName evidence="9">Complement factor H-like</fullName>
    </submittedName>
</protein>
<dbReference type="PROSITE" id="PS50923">
    <property type="entry name" value="SUSHI"/>
    <property type="match status" value="2"/>
</dbReference>
<feature type="domain" description="Sushi" evidence="7">
    <location>
        <begin position="87"/>
        <end position="146"/>
    </location>
</feature>
<comment type="caution">
    <text evidence="5">Lacks conserved residue(s) required for the propagation of feature annotation.</text>
</comment>
<dbReference type="InterPro" id="IPR000436">
    <property type="entry name" value="Sushi_SCR_CCP_dom"/>
</dbReference>
<dbReference type="GeneID" id="114449769"/>
<dbReference type="PANTHER" id="PTHR45785:SF2">
    <property type="entry name" value="COMPLEMENT FACTOR H-RELATED"/>
    <property type="match status" value="1"/>
</dbReference>
<proteinExistence type="predicted"/>
<evidence type="ECO:0000256" key="1">
    <source>
        <dbReference type="ARBA" id="ARBA00004328"/>
    </source>
</evidence>
<sequence>MFIRYLGFALLVGFPGVLHAQSPEQSCTAPTLEGGFYAPKQQTYSHGTKLSYACHDGRRPPVSGWWGTSTCLNGKWSRQPECVETINACFEPPKIPHAVIIDQEYQELFATGSRLRYECEDGNRADTQQFIECAAGMWSVGSSCTADCRFDTTKYPKLIPDGVKVVRQGEDLKQECVTKQWTPDEISVVSCINGTLSLTKCCYRPTIKAGACTEPMDTQEDGVFDLALAV</sequence>
<feature type="signal peptide" evidence="6">
    <location>
        <begin position="1"/>
        <end position="20"/>
    </location>
</feature>
<dbReference type="Gene3D" id="2.10.70.10">
    <property type="entry name" value="Complement Module, domain 1"/>
    <property type="match status" value="2"/>
</dbReference>
<dbReference type="Proteomes" id="UP000515145">
    <property type="component" value="Chromosome 17"/>
</dbReference>
<reference evidence="9" key="1">
    <citation type="submission" date="2025-08" db="UniProtKB">
        <authorList>
            <consortium name="RefSeq"/>
        </authorList>
    </citation>
    <scope>IDENTIFICATION</scope>
</reference>
<dbReference type="OrthoDB" id="9984531at2759"/>
<dbReference type="RefSeq" id="XP_028283405.1">
    <property type="nucleotide sequence ID" value="XM_028427604.1"/>
</dbReference>
<dbReference type="PANTHER" id="PTHR45785">
    <property type="entry name" value="COMPLEMENT FACTOR H-RELATED"/>
    <property type="match status" value="1"/>
</dbReference>
<keyword evidence="2 5" id="KW-0768">Sushi</keyword>
<accession>A0A6P7K283</accession>
<evidence type="ECO:0000313" key="8">
    <source>
        <dbReference type="Proteomes" id="UP000515145"/>
    </source>
</evidence>
<keyword evidence="3 6" id="KW-0732">Signal</keyword>
<dbReference type="CDD" id="cd00033">
    <property type="entry name" value="CCP"/>
    <property type="match status" value="1"/>
</dbReference>
<evidence type="ECO:0000256" key="4">
    <source>
        <dbReference type="ARBA" id="ARBA00023157"/>
    </source>
</evidence>
<evidence type="ECO:0000256" key="5">
    <source>
        <dbReference type="PROSITE-ProRule" id="PRU00302"/>
    </source>
</evidence>
<organism evidence="8 9">
    <name type="scientific">Parambassis ranga</name>
    <name type="common">Indian glassy fish</name>
    <dbReference type="NCBI Taxonomy" id="210632"/>
    <lineage>
        <taxon>Eukaryota</taxon>
        <taxon>Metazoa</taxon>
        <taxon>Chordata</taxon>
        <taxon>Craniata</taxon>
        <taxon>Vertebrata</taxon>
        <taxon>Euteleostomi</taxon>
        <taxon>Actinopterygii</taxon>
        <taxon>Neopterygii</taxon>
        <taxon>Teleostei</taxon>
        <taxon>Neoteleostei</taxon>
        <taxon>Acanthomorphata</taxon>
        <taxon>Ovalentaria</taxon>
        <taxon>Ambassidae</taxon>
        <taxon>Parambassis</taxon>
    </lineage>
</organism>
<dbReference type="Pfam" id="PF00084">
    <property type="entry name" value="Sushi"/>
    <property type="match status" value="2"/>
</dbReference>
<feature type="chain" id="PRO_5027858664" evidence="6">
    <location>
        <begin position="21"/>
        <end position="230"/>
    </location>
</feature>
<dbReference type="InterPro" id="IPR051503">
    <property type="entry name" value="ComplSys_Reg/VirEntry_Med"/>
</dbReference>
<keyword evidence="8" id="KW-1185">Reference proteome</keyword>
<dbReference type="InterPro" id="IPR035976">
    <property type="entry name" value="Sushi/SCR/CCP_sf"/>
</dbReference>
<dbReference type="InParanoid" id="A0A6P7K283"/>
<name>A0A6P7K283_9TELE</name>